<dbReference type="EMBL" id="LWGR01000012">
    <property type="protein sequence ID" value="KZM71749.1"/>
    <property type="molecule type" value="Genomic_DNA"/>
</dbReference>
<comment type="caution">
    <text evidence="3">The sequence shown here is derived from an EMBL/GenBank/DDBJ whole genome shotgun (WGS) entry which is preliminary data.</text>
</comment>
<evidence type="ECO:0000256" key="2">
    <source>
        <dbReference type="SAM" id="Phobius"/>
    </source>
</evidence>
<reference evidence="3 4" key="1">
    <citation type="submission" date="2016-04" db="EMBL/GenBank/DDBJ databases">
        <authorList>
            <person name="Evans L.H."/>
            <person name="Alamgir A."/>
            <person name="Owens N."/>
            <person name="Weber N.D."/>
            <person name="Virtaneva K."/>
            <person name="Barbian K."/>
            <person name="Babar A."/>
            <person name="Rosenke K."/>
        </authorList>
    </citation>
    <scope>NUCLEOTIDE SEQUENCE [LARGE SCALE GENOMIC DNA]</scope>
    <source>
        <strain evidence="3 4">IFM 0406</strain>
    </source>
</reference>
<protein>
    <submittedName>
        <fullName evidence="3">Uncharacterized protein</fullName>
    </submittedName>
</protein>
<accession>A0A164KVC3</accession>
<dbReference type="Proteomes" id="UP000076512">
    <property type="component" value="Unassembled WGS sequence"/>
</dbReference>
<feature type="compositionally biased region" description="Low complexity" evidence="1">
    <location>
        <begin position="132"/>
        <end position="143"/>
    </location>
</feature>
<name>A0A164KVC3_9NOCA</name>
<organism evidence="3 4">
    <name type="scientific">Nocardia terpenica</name>
    <dbReference type="NCBI Taxonomy" id="455432"/>
    <lineage>
        <taxon>Bacteria</taxon>
        <taxon>Bacillati</taxon>
        <taxon>Actinomycetota</taxon>
        <taxon>Actinomycetes</taxon>
        <taxon>Mycobacteriales</taxon>
        <taxon>Nocardiaceae</taxon>
        <taxon>Nocardia</taxon>
    </lineage>
</organism>
<dbReference type="AlphaFoldDB" id="A0A164KVC3"/>
<feature type="transmembrane region" description="Helical" evidence="2">
    <location>
        <begin position="6"/>
        <end position="26"/>
    </location>
</feature>
<evidence type="ECO:0000256" key="1">
    <source>
        <dbReference type="SAM" id="MobiDB-lite"/>
    </source>
</evidence>
<keyword evidence="2" id="KW-1133">Transmembrane helix</keyword>
<keyword evidence="2" id="KW-0812">Transmembrane</keyword>
<evidence type="ECO:0000313" key="4">
    <source>
        <dbReference type="Proteomes" id="UP000076512"/>
    </source>
</evidence>
<sequence length="150" mass="16882">MPSSLVLILWPASVFFIAMLSFRGGMWWKGIYQHGRHEFTPGQCHGDESEAYQDDLDDDAAWMMRQPASAPEGWMDTEATTDELPYADQDHEQNIGDAVAGMDSPPAEARAVRWWSDDEDTAVLPRIQDIVPPTRATPIRRPPWVSRGSP</sequence>
<proteinExistence type="predicted"/>
<dbReference type="STRING" id="455432.AWN90_03335"/>
<gene>
    <name evidence="3" type="ORF">AWN90_03335</name>
</gene>
<keyword evidence="2" id="KW-0472">Membrane</keyword>
<evidence type="ECO:0000313" key="3">
    <source>
        <dbReference type="EMBL" id="KZM71749.1"/>
    </source>
</evidence>
<feature type="region of interest" description="Disordered" evidence="1">
    <location>
        <begin position="128"/>
        <end position="150"/>
    </location>
</feature>
<keyword evidence="4" id="KW-1185">Reference proteome</keyword>